<protein>
    <submittedName>
        <fullName evidence="1">Mannosyl transferase</fullName>
    </submittedName>
</protein>
<reference evidence="1" key="1">
    <citation type="submission" date="2017-08" db="EMBL/GenBank/DDBJ databases">
        <title>Whole genome sequencing of Salmonella enterica.</title>
        <authorList>
            <person name="Bell R."/>
            <person name="Levy K."/>
        </authorList>
    </citation>
    <scope>NUCLEOTIDE SEQUENCE [LARGE SCALE GENOMIC DNA]</scope>
    <source>
        <strain evidence="1">CFSAN060805</strain>
    </source>
</reference>
<name>A0A2A6D7E8_SALER</name>
<evidence type="ECO:0000313" key="1">
    <source>
        <dbReference type="EMBL" id="PDN83107.1"/>
    </source>
</evidence>
<keyword evidence="1" id="KW-0808">Transferase</keyword>
<dbReference type="GO" id="GO:0016740">
    <property type="term" value="F:transferase activity"/>
    <property type="evidence" value="ECO:0007669"/>
    <property type="project" value="UniProtKB-KW"/>
</dbReference>
<sequence>MVELKMHKVLFISAFHPGARGSIGAGEAICGDNLKKHVNNGSQVDVIVISPATQYENPEIKALCHSYEVINVSKKDYLKGILFNAKYKSFIAPWFFTRVNKSLIKRINNKISHTNYDLVWLDFPSVLGVVKHILHPNIHYFAHDVVSQRTSRSLTKKPINKEIAKVEANLFCKLKKIVAMSHKDKLLLEQMNYKGVIEVADLGVQKVGEVLNGIPIEEVVNKFKDRKNLIFFGYMKRAENHWSIIWFIFFVFLKIRKQNPHIHLWILGLAPRPLLKLIGKCISNVHVAGAVSDPTLAFQKADLSVAPLLYGAGVKIKVLQMLEAGATVVATEVGAEGIESHKKLHIVNKTQFGKKILELLD</sequence>
<dbReference type="EMBL" id="NPLM01000007">
    <property type="protein sequence ID" value="PDN83107.1"/>
    <property type="molecule type" value="Genomic_DNA"/>
</dbReference>
<gene>
    <name evidence="1" type="ORF">CIC26_17475</name>
</gene>
<proteinExistence type="predicted"/>
<accession>A0A2A6D7E8</accession>
<comment type="caution">
    <text evidence="1">The sequence shown here is derived from an EMBL/GenBank/DDBJ whole genome shotgun (WGS) entry which is preliminary data.</text>
</comment>
<dbReference type="Pfam" id="PF13692">
    <property type="entry name" value="Glyco_trans_1_4"/>
    <property type="match status" value="1"/>
</dbReference>
<dbReference type="SUPFAM" id="SSF53756">
    <property type="entry name" value="UDP-Glycosyltransferase/glycogen phosphorylase"/>
    <property type="match status" value="1"/>
</dbReference>
<dbReference type="AlphaFoldDB" id="A0A2A6D7E8"/>
<dbReference type="Proteomes" id="UP000873581">
    <property type="component" value="Unassembled WGS sequence"/>
</dbReference>
<organism evidence="1">
    <name type="scientific">Salmonella enterica</name>
    <name type="common">Salmonella choleraesuis</name>
    <dbReference type="NCBI Taxonomy" id="28901"/>
    <lineage>
        <taxon>Bacteria</taxon>
        <taxon>Pseudomonadati</taxon>
        <taxon>Pseudomonadota</taxon>
        <taxon>Gammaproteobacteria</taxon>
        <taxon>Enterobacterales</taxon>
        <taxon>Enterobacteriaceae</taxon>
        <taxon>Salmonella</taxon>
    </lineage>
</organism>
<dbReference type="Gene3D" id="3.40.50.2000">
    <property type="entry name" value="Glycogen Phosphorylase B"/>
    <property type="match status" value="1"/>
</dbReference>